<comment type="caution">
    <text evidence="2">The sequence shown here is derived from an EMBL/GenBank/DDBJ whole genome shotgun (WGS) entry which is preliminary data.</text>
</comment>
<dbReference type="RefSeq" id="WP_155168663.1">
    <property type="nucleotide sequence ID" value="NZ_BAAAFL010000051.1"/>
</dbReference>
<keyword evidence="1" id="KW-0812">Transmembrane</keyword>
<keyword evidence="3" id="KW-1185">Reference proteome</keyword>
<dbReference type="EMBL" id="SMLW01000221">
    <property type="protein sequence ID" value="MTI23524.1"/>
    <property type="molecule type" value="Genomic_DNA"/>
</dbReference>
<organism evidence="2 3">
    <name type="scientific">Fulvivirga kasyanovii</name>
    <dbReference type="NCBI Taxonomy" id="396812"/>
    <lineage>
        <taxon>Bacteria</taxon>
        <taxon>Pseudomonadati</taxon>
        <taxon>Bacteroidota</taxon>
        <taxon>Cytophagia</taxon>
        <taxon>Cytophagales</taxon>
        <taxon>Fulvivirgaceae</taxon>
        <taxon>Fulvivirga</taxon>
    </lineage>
</organism>
<name>A0ABW9RJG3_9BACT</name>
<gene>
    <name evidence="2" type="ORF">E1163_01025</name>
</gene>
<evidence type="ECO:0000313" key="2">
    <source>
        <dbReference type="EMBL" id="MTI23524.1"/>
    </source>
</evidence>
<feature type="transmembrane region" description="Helical" evidence="1">
    <location>
        <begin position="6"/>
        <end position="26"/>
    </location>
</feature>
<protein>
    <recommendedName>
        <fullName evidence="4">Major facilitator superfamily (MFS) profile domain-containing protein</fullName>
    </recommendedName>
</protein>
<proteinExistence type="predicted"/>
<feature type="transmembrane region" description="Helical" evidence="1">
    <location>
        <begin position="67"/>
        <end position="86"/>
    </location>
</feature>
<sequence length="88" mass="9760">MILKYILINAGFILAGFLLSYVLNFARWFNLDDAHDIGLGNLFLTTSILAILGFAVTGYLFYDQKVLLIISGIAIAGLAGFLWRLFGR</sequence>
<reference evidence="2 3" key="1">
    <citation type="submission" date="2019-02" db="EMBL/GenBank/DDBJ databases">
        <authorList>
            <person name="Goldberg S.R."/>
            <person name="Haltli B.A."/>
            <person name="Correa H."/>
            <person name="Russell K.G."/>
        </authorList>
    </citation>
    <scope>NUCLEOTIDE SEQUENCE [LARGE SCALE GENOMIC DNA]</scope>
    <source>
        <strain evidence="2 3">JCM 16186</strain>
    </source>
</reference>
<dbReference type="Proteomes" id="UP000798808">
    <property type="component" value="Unassembled WGS sequence"/>
</dbReference>
<evidence type="ECO:0000313" key="3">
    <source>
        <dbReference type="Proteomes" id="UP000798808"/>
    </source>
</evidence>
<keyword evidence="1" id="KW-0472">Membrane</keyword>
<feature type="transmembrane region" description="Helical" evidence="1">
    <location>
        <begin position="38"/>
        <end position="61"/>
    </location>
</feature>
<keyword evidence="1" id="KW-1133">Transmembrane helix</keyword>
<accession>A0ABW9RJG3</accession>
<evidence type="ECO:0000256" key="1">
    <source>
        <dbReference type="SAM" id="Phobius"/>
    </source>
</evidence>
<evidence type="ECO:0008006" key="4">
    <source>
        <dbReference type="Google" id="ProtNLM"/>
    </source>
</evidence>